<protein>
    <submittedName>
        <fullName evidence="8">RNA-binding domain-containing protein</fullName>
    </submittedName>
</protein>
<evidence type="ECO:0000256" key="1">
    <source>
        <dbReference type="ARBA" id="ARBA00004123"/>
    </source>
</evidence>
<gene>
    <name evidence="8" type="ORF">A3770_01p01720</name>
</gene>
<dbReference type="InterPro" id="IPR000504">
    <property type="entry name" value="RRM_dom"/>
</dbReference>
<keyword evidence="2" id="KW-0677">Repeat</keyword>
<dbReference type="EMBL" id="CP031034">
    <property type="protein sequence ID" value="QDZ17654.1"/>
    <property type="molecule type" value="Genomic_DNA"/>
</dbReference>
<evidence type="ECO:0000256" key="5">
    <source>
        <dbReference type="PROSITE-ProRule" id="PRU00176"/>
    </source>
</evidence>
<feature type="domain" description="RRM" evidence="7">
    <location>
        <begin position="565"/>
        <end position="659"/>
    </location>
</feature>
<keyword evidence="9" id="KW-1185">Reference proteome</keyword>
<dbReference type="GO" id="GO:0005634">
    <property type="term" value="C:nucleus"/>
    <property type="evidence" value="ECO:0007669"/>
    <property type="project" value="UniProtKB-SubCell"/>
</dbReference>
<feature type="domain" description="RRM" evidence="7">
    <location>
        <begin position="227"/>
        <end position="306"/>
    </location>
</feature>
<dbReference type="FunFam" id="3.30.70.330:FF:000182">
    <property type="entry name" value="RNA-binding motif protein 28"/>
    <property type="match status" value="1"/>
</dbReference>
<dbReference type="SMART" id="SM00360">
    <property type="entry name" value="RRM"/>
    <property type="match status" value="3"/>
</dbReference>
<keyword evidence="3 5" id="KW-0694">RNA-binding</keyword>
<evidence type="ECO:0000256" key="2">
    <source>
        <dbReference type="ARBA" id="ARBA00022737"/>
    </source>
</evidence>
<feature type="compositionally biased region" description="Acidic residues" evidence="6">
    <location>
        <begin position="325"/>
        <end position="351"/>
    </location>
</feature>
<feature type="domain" description="RRM" evidence="7">
    <location>
        <begin position="409"/>
        <end position="495"/>
    </location>
</feature>
<evidence type="ECO:0000256" key="4">
    <source>
        <dbReference type="ARBA" id="ARBA00023242"/>
    </source>
</evidence>
<dbReference type="InterPro" id="IPR012677">
    <property type="entry name" value="Nucleotide-bd_a/b_plait_sf"/>
</dbReference>
<feature type="compositionally biased region" description="Basic and acidic residues" evidence="6">
    <location>
        <begin position="748"/>
        <end position="764"/>
    </location>
</feature>
<dbReference type="InterPro" id="IPR051945">
    <property type="entry name" value="RRM_MRD1_RNA_proc_ribogen"/>
</dbReference>
<evidence type="ECO:0000259" key="7">
    <source>
        <dbReference type="PROSITE" id="PS50102"/>
    </source>
</evidence>
<dbReference type="InterPro" id="IPR035979">
    <property type="entry name" value="RBD_domain_sf"/>
</dbReference>
<evidence type="ECO:0000313" key="9">
    <source>
        <dbReference type="Proteomes" id="UP000316726"/>
    </source>
</evidence>
<dbReference type="PANTHER" id="PTHR48039:SF5">
    <property type="entry name" value="RNA-BINDING PROTEIN 28"/>
    <property type="match status" value="1"/>
</dbReference>
<feature type="compositionally biased region" description="Basic and acidic residues" evidence="6">
    <location>
        <begin position="379"/>
        <end position="390"/>
    </location>
</feature>
<dbReference type="GO" id="GO:0003729">
    <property type="term" value="F:mRNA binding"/>
    <property type="evidence" value="ECO:0007669"/>
    <property type="project" value="TreeGrafter"/>
</dbReference>
<dbReference type="Pfam" id="PF00076">
    <property type="entry name" value="RRM_1"/>
    <property type="match status" value="2"/>
</dbReference>
<name>A0A5B8MC92_9CHLO</name>
<sequence length="798" mass="88471">MDDPAVKRKVILYPESRDVSFDEIQEAVEGVVGKVRGANPLGNGGWILRMSNATEAIELLQAAKKGKVIIGGKKVSAQRPSQGQATDANRIPLGGVCATQARAGPFRKDRDNKRQRACTVVIAHVKPSTKELIQKVVAEAGKVGEVKTVKGPLSPEEITEEEISLSQIEGKRVGSFAASPGIILAEFGAVAHAFAAVKLLHGKSVKGLHKPLWARQLGGEGAKIKYWRIIVRNLPFKIDETKFKKHMSLKNELFVWDVHIPKGADGRVRGFGFIGYICRSDAEKAIKKLNGTKLEGRTIVLDWTVGKKEFQEGMKSQEPGAVATENDEDDEDSDGEGEEAGEYNEGDEGNDPESAVGNVDEESAMMERIVSSFQANSTEKPESAKQDHQGARAPMPPKSKEEEEEAIGRTVFVSHIPLNAYKMDVQRVMEKFGQVSSCRMVIDKKARKFSGKAFVEFAKAASAKKASEAHSDAKSGKREKVSINGHIVNIYLALNKNGIQDLSDQIKRKTNRPDKRNLYLADEGHIDPESGAGEGMSEGDLRARERSHREKLEKLKNPNMFVSKTRLMIRNLPREMTKGQLRALCIKAVKERATKARPKVTQCKIMYTENPNTKVLKSSERGFIEFTDHEHAICCLRMLNNNPSTFTVSRRPIVEFAVENTLKVQKLKKRASTASEKLALRKSEASTPRGGDEREEGRNGKKSREGGKKEKTAKETAGEDGCQGSKGSEKKRKSSVEKPDRKKPKKSAAKDERGDSVQREERPARAKKNKKRKAEEKDNLDDLIQNYQAKYFNTSLDY</sequence>
<comment type="subcellular location">
    <subcellularLocation>
        <location evidence="1">Nucleus</location>
    </subcellularLocation>
</comment>
<dbReference type="OrthoDB" id="439808at2759"/>
<dbReference type="CDD" id="cd12416">
    <property type="entry name" value="RRM4_RBM28_like"/>
    <property type="match status" value="1"/>
</dbReference>
<keyword evidence="4" id="KW-0539">Nucleus</keyword>
<feature type="region of interest" description="Disordered" evidence="6">
    <location>
        <begin position="310"/>
        <end position="356"/>
    </location>
</feature>
<dbReference type="SUPFAM" id="SSF54928">
    <property type="entry name" value="RNA-binding domain, RBD"/>
    <property type="match status" value="2"/>
</dbReference>
<evidence type="ECO:0000256" key="6">
    <source>
        <dbReference type="SAM" id="MobiDB-lite"/>
    </source>
</evidence>
<organism evidence="8 9">
    <name type="scientific">Chloropicon primus</name>
    <dbReference type="NCBI Taxonomy" id="1764295"/>
    <lineage>
        <taxon>Eukaryota</taxon>
        <taxon>Viridiplantae</taxon>
        <taxon>Chlorophyta</taxon>
        <taxon>Chloropicophyceae</taxon>
        <taxon>Chloropicales</taxon>
        <taxon>Chloropicaceae</taxon>
        <taxon>Chloropicon</taxon>
    </lineage>
</organism>
<reference evidence="8 9" key="1">
    <citation type="submission" date="2018-07" db="EMBL/GenBank/DDBJ databases">
        <title>The complete nuclear genome of the prasinophyte Chloropicon primus (CCMP1205).</title>
        <authorList>
            <person name="Pombert J.-F."/>
            <person name="Otis C."/>
            <person name="Turmel M."/>
            <person name="Lemieux C."/>
        </authorList>
    </citation>
    <scope>NUCLEOTIDE SEQUENCE [LARGE SCALE GENOMIC DNA]</scope>
    <source>
        <strain evidence="8 9">CCMP1205</strain>
    </source>
</reference>
<dbReference type="PROSITE" id="PS50102">
    <property type="entry name" value="RRM"/>
    <property type="match status" value="3"/>
</dbReference>
<feature type="region of interest" description="Disordered" evidence="6">
    <location>
        <begin position="373"/>
        <end position="405"/>
    </location>
</feature>
<accession>A0A5B8MC92</accession>
<evidence type="ECO:0000313" key="8">
    <source>
        <dbReference type="EMBL" id="QDZ17654.1"/>
    </source>
</evidence>
<feature type="compositionally biased region" description="Basic and acidic residues" evidence="6">
    <location>
        <begin position="678"/>
        <end position="717"/>
    </location>
</feature>
<feature type="region of interest" description="Disordered" evidence="6">
    <location>
        <begin position="665"/>
        <end position="782"/>
    </location>
</feature>
<dbReference type="AlphaFoldDB" id="A0A5B8MC92"/>
<dbReference type="Proteomes" id="UP000316726">
    <property type="component" value="Chromosome 1"/>
</dbReference>
<dbReference type="PANTHER" id="PTHR48039">
    <property type="entry name" value="RNA-BINDING MOTIF PROTEIN 14B"/>
    <property type="match status" value="1"/>
</dbReference>
<dbReference type="STRING" id="1764295.A0A5B8MC92"/>
<dbReference type="Gene3D" id="3.30.70.330">
    <property type="match status" value="3"/>
</dbReference>
<proteinExistence type="predicted"/>
<evidence type="ECO:0000256" key="3">
    <source>
        <dbReference type="ARBA" id="ARBA00022884"/>
    </source>
</evidence>